<feature type="domain" description="TauD/TfdA-like" evidence="7">
    <location>
        <begin position="149"/>
        <end position="325"/>
    </location>
</feature>
<evidence type="ECO:0000256" key="6">
    <source>
        <dbReference type="ARBA" id="ARBA00023194"/>
    </source>
</evidence>
<dbReference type="GO" id="GO:0051213">
    <property type="term" value="F:dioxygenase activity"/>
    <property type="evidence" value="ECO:0007669"/>
    <property type="project" value="UniProtKB-KW"/>
</dbReference>
<dbReference type="Gene3D" id="3.60.130.10">
    <property type="entry name" value="Clavaminate synthase-like"/>
    <property type="match status" value="1"/>
</dbReference>
<keyword evidence="5" id="KW-0408">Iron</keyword>
<dbReference type="SUPFAM" id="SSF51197">
    <property type="entry name" value="Clavaminate synthase-like"/>
    <property type="match status" value="1"/>
</dbReference>
<evidence type="ECO:0000256" key="5">
    <source>
        <dbReference type="ARBA" id="ARBA00023004"/>
    </source>
</evidence>
<dbReference type="PANTHER" id="PTHR10696">
    <property type="entry name" value="GAMMA-BUTYROBETAINE HYDROXYLASE-RELATED"/>
    <property type="match status" value="1"/>
</dbReference>
<evidence type="ECO:0000256" key="4">
    <source>
        <dbReference type="ARBA" id="ARBA00023002"/>
    </source>
</evidence>
<protein>
    <submittedName>
        <fullName evidence="8">TauD/TfdA family dioxygenase</fullName>
    </submittedName>
</protein>
<keyword evidence="4" id="KW-0560">Oxidoreductase</keyword>
<dbReference type="PANTHER" id="PTHR10696:SF56">
    <property type="entry name" value="TAUD_TFDA-LIKE DOMAIN-CONTAINING PROTEIN"/>
    <property type="match status" value="1"/>
</dbReference>
<dbReference type="Pfam" id="PF02668">
    <property type="entry name" value="TauD"/>
    <property type="match status" value="1"/>
</dbReference>
<name>A0ABT6A9L9_9ACTN</name>
<accession>A0ABT6A9L9</accession>
<keyword evidence="8" id="KW-0223">Dioxygenase</keyword>
<dbReference type="InterPro" id="IPR050411">
    <property type="entry name" value="AlphaKG_dependent_hydroxylases"/>
</dbReference>
<keyword evidence="9" id="KW-1185">Reference proteome</keyword>
<dbReference type="InterPro" id="IPR003819">
    <property type="entry name" value="TauD/TfdA-like"/>
</dbReference>
<keyword evidence="6" id="KW-0045">Antibiotic biosynthesis</keyword>
<evidence type="ECO:0000256" key="2">
    <source>
        <dbReference type="ARBA" id="ARBA00008425"/>
    </source>
</evidence>
<gene>
    <name evidence="8" type="ORF">P3H78_21395</name>
</gene>
<comment type="caution">
    <text evidence="8">The sequence shown here is derived from an EMBL/GenBank/DDBJ whole genome shotgun (WGS) entry which is preliminary data.</text>
</comment>
<sequence length="346" mass="37451">MTATSVETPAAAPTRTPQTLGVIELPDTVRDSIGKALAAEPDPLAGIDRAMARYHQIFAGLPVDTLQRILDFGRHNDAPGVGYVRNLPVDPELPATPSGGGPAGGKPTFVAEGVLLGLSGLLGEPVGFLTEKSGQLVHDVIPVEGGAMSQTNQGSTVFLNFHNDIVHDAIGRYDVSNPDFLVLSCLRADHDGVAATHYADARDIVRALDSRTLELLRSPLFRLNAPGSYVRDMAGGREVLSDPVAMISGPEEFPEISSSANGVRAMTTAAEAALDRLQAACRETAHQVHLRPGEALLINNRKGLHARTPFTARYDGADRWLQRTYVRRSQWTIRYRQTPENRRVHY</sequence>
<keyword evidence="3" id="KW-0479">Metal-binding</keyword>
<proteinExistence type="inferred from homology"/>
<dbReference type="InterPro" id="IPR014503">
    <property type="entry name" value="Clavaminate_syn-like"/>
</dbReference>
<evidence type="ECO:0000256" key="1">
    <source>
        <dbReference type="ARBA" id="ARBA00001954"/>
    </source>
</evidence>
<reference evidence="8 9" key="1">
    <citation type="submission" date="2023-03" db="EMBL/GenBank/DDBJ databases">
        <title>Draft genome sequence of Streptomyces sp. K1PA1 isolated from peat swamp forest in Thailand.</title>
        <authorList>
            <person name="Klaysubun C."/>
            <person name="Duangmal K."/>
        </authorList>
    </citation>
    <scope>NUCLEOTIDE SEQUENCE [LARGE SCALE GENOMIC DNA]</scope>
    <source>
        <strain evidence="8 9">K1PA1</strain>
    </source>
</reference>
<dbReference type="Proteomes" id="UP001221150">
    <property type="component" value="Unassembled WGS sequence"/>
</dbReference>
<evidence type="ECO:0000313" key="9">
    <source>
        <dbReference type="Proteomes" id="UP001221150"/>
    </source>
</evidence>
<organism evidence="8 9">
    <name type="scientific">Streptomyces tropicalis</name>
    <dbReference type="NCBI Taxonomy" id="3034234"/>
    <lineage>
        <taxon>Bacteria</taxon>
        <taxon>Bacillati</taxon>
        <taxon>Actinomycetota</taxon>
        <taxon>Actinomycetes</taxon>
        <taxon>Kitasatosporales</taxon>
        <taxon>Streptomycetaceae</taxon>
        <taxon>Streptomyces</taxon>
    </lineage>
</organism>
<comment type="cofactor">
    <cofactor evidence="1">
        <name>Fe(2+)</name>
        <dbReference type="ChEBI" id="CHEBI:29033"/>
    </cofactor>
</comment>
<evidence type="ECO:0000259" key="7">
    <source>
        <dbReference type="Pfam" id="PF02668"/>
    </source>
</evidence>
<dbReference type="PIRSF" id="PIRSF019543">
    <property type="entry name" value="Clavaminate_syn"/>
    <property type="match status" value="1"/>
</dbReference>
<comment type="similarity">
    <text evidence="2">Belongs to the clavaminate synthase family.</text>
</comment>
<dbReference type="InterPro" id="IPR042098">
    <property type="entry name" value="TauD-like_sf"/>
</dbReference>
<dbReference type="RefSeq" id="WP_276110706.1">
    <property type="nucleotide sequence ID" value="NZ_JARJBB010000011.1"/>
</dbReference>
<dbReference type="EMBL" id="JARJBB010000011">
    <property type="protein sequence ID" value="MDF3301132.1"/>
    <property type="molecule type" value="Genomic_DNA"/>
</dbReference>
<evidence type="ECO:0000256" key="3">
    <source>
        <dbReference type="ARBA" id="ARBA00022723"/>
    </source>
</evidence>
<evidence type="ECO:0000313" key="8">
    <source>
        <dbReference type="EMBL" id="MDF3301132.1"/>
    </source>
</evidence>